<dbReference type="Proteomes" id="UP000665944">
    <property type="component" value="Unassembled WGS sequence"/>
</dbReference>
<organism evidence="2 3">
    <name type="scientific">Staphylococcus hominis</name>
    <dbReference type="NCBI Taxonomy" id="1290"/>
    <lineage>
        <taxon>Bacteria</taxon>
        <taxon>Bacillati</taxon>
        <taxon>Bacillota</taxon>
        <taxon>Bacilli</taxon>
        <taxon>Bacillales</taxon>
        <taxon>Staphylococcaceae</taxon>
        <taxon>Staphylococcus</taxon>
    </lineage>
</organism>
<gene>
    <name evidence="2" type="ORF">J7T32_011575</name>
</gene>
<evidence type="ECO:0000256" key="1">
    <source>
        <dbReference type="SAM" id="MobiDB-lite"/>
    </source>
</evidence>
<reference evidence="2 3" key="1">
    <citation type="submission" date="2022-06" db="EMBL/GenBank/DDBJ databases">
        <title>Staphylococcus hominis ShoR14 genome sequence.</title>
        <authorList>
            <person name="Yeo C.C."/>
            <person name="Chew C.H."/>
            <person name="Che Hamzah A.M."/>
            <person name="Al-Trad E.I."/>
        </authorList>
    </citation>
    <scope>NUCLEOTIDE SEQUENCE [LARGE SCALE GENOMIC DNA]</scope>
    <source>
        <strain evidence="2 3">ShoR14</strain>
    </source>
</reference>
<sequence length="118" mass="13797">MKKLFDLLEEENSTPLSESVKQVIDDNARQSSSVQPKVESNRHIDAAQKRYNSVREQYKELQELKRLSMAQRTEILKALEKGQPLQQVLLMCIECINSTVHDEAFKRQAIKNFEENYK</sequence>
<name>A0A8X8KGG1_STAHO</name>
<protein>
    <submittedName>
        <fullName evidence="2">Uncharacterized protein</fullName>
    </submittedName>
</protein>
<feature type="region of interest" description="Disordered" evidence="1">
    <location>
        <begin position="12"/>
        <end position="45"/>
    </location>
</feature>
<dbReference type="AlphaFoldDB" id="A0A8X8KGG1"/>
<dbReference type="EMBL" id="JAGHKT020000031">
    <property type="protein sequence ID" value="MCM5673364.1"/>
    <property type="molecule type" value="Genomic_DNA"/>
</dbReference>
<accession>A0A8X8KGG1</accession>
<keyword evidence="3" id="KW-1185">Reference proteome</keyword>
<comment type="caution">
    <text evidence="2">The sequence shown here is derived from an EMBL/GenBank/DDBJ whole genome shotgun (WGS) entry which is preliminary data.</text>
</comment>
<evidence type="ECO:0000313" key="2">
    <source>
        <dbReference type="EMBL" id="MCM5673364.1"/>
    </source>
</evidence>
<dbReference type="RefSeq" id="WP_209244538.1">
    <property type="nucleotide sequence ID" value="NZ_JAGHKT020000031.1"/>
</dbReference>
<proteinExistence type="predicted"/>
<evidence type="ECO:0000313" key="3">
    <source>
        <dbReference type="Proteomes" id="UP000665944"/>
    </source>
</evidence>